<dbReference type="InterPro" id="IPR055089">
    <property type="entry name" value="COP9_N"/>
</dbReference>
<evidence type="ECO:0000256" key="4">
    <source>
        <dbReference type="ARBA" id="ARBA00014878"/>
    </source>
</evidence>
<dbReference type="AlphaFoldDB" id="A0A5C3LD45"/>
<proteinExistence type="inferred from homology"/>
<evidence type="ECO:0000256" key="1">
    <source>
        <dbReference type="ARBA" id="ARBA00004123"/>
    </source>
</evidence>
<evidence type="ECO:0000256" key="5">
    <source>
        <dbReference type="ARBA" id="ARBA00022490"/>
    </source>
</evidence>
<keyword evidence="6" id="KW-0736">Signalosome</keyword>
<comment type="subcellular location">
    <subcellularLocation>
        <location evidence="2">Cytoplasm</location>
    </subcellularLocation>
    <subcellularLocation>
        <location evidence="1">Nucleus</location>
    </subcellularLocation>
</comment>
<evidence type="ECO:0000256" key="7">
    <source>
        <dbReference type="ARBA" id="ARBA00023242"/>
    </source>
</evidence>
<name>A0A5C3LD45_9AGAR</name>
<dbReference type="PROSITE" id="PS50250">
    <property type="entry name" value="PCI"/>
    <property type="match status" value="1"/>
</dbReference>
<keyword evidence="5" id="KW-0963">Cytoplasm</keyword>
<gene>
    <name evidence="9" type="ORF">BDQ12DRAFT_377887</name>
</gene>
<evidence type="ECO:0000259" key="8">
    <source>
        <dbReference type="PROSITE" id="PS50250"/>
    </source>
</evidence>
<dbReference type="Pfam" id="PF01399">
    <property type="entry name" value="PCI"/>
    <property type="match status" value="1"/>
</dbReference>
<feature type="non-terminal residue" evidence="9">
    <location>
        <position position="1"/>
    </location>
</feature>
<comment type="similarity">
    <text evidence="3">Belongs to the CSN3 family.</text>
</comment>
<dbReference type="EMBL" id="ML214053">
    <property type="protein sequence ID" value="TFK31009.1"/>
    <property type="molecule type" value="Genomic_DNA"/>
</dbReference>
<organism evidence="9 10">
    <name type="scientific">Crucibulum laeve</name>
    <dbReference type="NCBI Taxonomy" id="68775"/>
    <lineage>
        <taxon>Eukaryota</taxon>
        <taxon>Fungi</taxon>
        <taxon>Dikarya</taxon>
        <taxon>Basidiomycota</taxon>
        <taxon>Agaricomycotina</taxon>
        <taxon>Agaricomycetes</taxon>
        <taxon>Agaricomycetidae</taxon>
        <taxon>Agaricales</taxon>
        <taxon>Agaricineae</taxon>
        <taxon>Nidulariaceae</taxon>
        <taxon>Crucibulum</taxon>
    </lineage>
</organism>
<dbReference type="InterPro" id="IPR000717">
    <property type="entry name" value="PCI_dom"/>
</dbReference>
<dbReference type="PANTHER" id="PTHR10758:SF1">
    <property type="entry name" value="COP9 SIGNALOSOME COMPLEX SUBUNIT 3"/>
    <property type="match status" value="1"/>
</dbReference>
<evidence type="ECO:0000256" key="2">
    <source>
        <dbReference type="ARBA" id="ARBA00004496"/>
    </source>
</evidence>
<dbReference type="Pfam" id="PF22788">
    <property type="entry name" value="COP9_hel_rpt"/>
    <property type="match status" value="1"/>
</dbReference>
<dbReference type="InterPro" id="IPR050756">
    <property type="entry name" value="CSN3"/>
</dbReference>
<reference evidence="9 10" key="1">
    <citation type="journal article" date="2019" name="Nat. Ecol. Evol.">
        <title>Megaphylogeny resolves global patterns of mushroom evolution.</title>
        <authorList>
            <person name="Varga T."/>
            <person name="Krizsan K."/>
            <person name="Foldi C."/>
            <person name="Dima B."/>
            <person name="Sanchez-Garcia M."/>
            <person name="Sanchez-Ramirez S."/>
            <person name="Szollosi G.J."/>
            <person name="Szarkandi J.G."/>
            <person name="Papp V."/>
            <person name="Albert L."/>
            <person name="Andreopoulos W."/>
            <person name="Angelini C."/>
            <person name="Antonin V."/>
            <person name="Barry K.W."/>
            <person name="Bougher N.L."/>
            <person name="Buchanan P."/>
            <person name="Buyck B."/>
            <person name="Bense V."/>
            <person name="Catcheside P."/>
            <person name="Chovatia M."/>
            <person name="Cooper J."/>
            <person name="Damon W."/>
            <person name="Desjardin D."/>
            <person name="Finy P."/>
            <person name="Geml J."/>
            <person name="Haridas S."/>
            <person name="Hughes K."/>
            <person name="Justo A."/>
            <person name="Karasinski D."/>
            <person name="Kautmanova I."/>
            <person name="Kiss B."/>
            <person name="Kocsube S."/>
            <person name="Kotiranta H."/>
            <person name="LaButti K.M."/>
            <person name="Lechner B.E."/>
            <person name="Liimatainen K."/>
            <person name="Lipzen A."/>
            <person name="Lukacs Z."/>
            <person name="Mihaltcheva S."/>
            <person name="Morgado L.N."/>
            <person name="Niskanen T."/>
            <person name="Noordeloos M.E."/>
            <person name="Ohm R.A."/>
            <person name="Ortiz-Santana B."/>
            <person name="Ovrebo C."/>
            <person name="Racz N."/>
            <person name="Riley R."/>
            <person name="Savchenko A."/>
            <person name="Shiryaev A."/>
            <person name="Soop K."/>
            <person name="Spirin V."/>
            <person name="Szebenyi C."/>
            <person name="Tomsovsky M."/>
            <person name="Tulloss R.E."/>
            <person name="Uehling J."/>
            <person name="Grigoriev I.V."/>
            <person name="Vagvolgyi C."/>
            <person name="Papp T."/>
            <person name="Martin F.M."/>
            <person name="Miettinen O."/>
            <person name="Hibbett D.S."/>
            <person name="Nagy L.G."/>
        </authorList>
    </citation>
    <scope>NUCLEOTIDE SEQUENCE [LARGE SCALE GENOMIC DNA]</scope>
    <source>
        <strain evidence="9 10">CBS 166.37</strain>
    </source>
</reference>
<sequence length="243" mass="27044">AIAFGALKRWAEAEDFFEICISIPGYPSALQLEAVKKLRLVQLISKGKISPLPKYASQTLSKQFKNSPYQAFVNAYPHNRQALKEILDKDRALFTVERNGGLLQQAFLRAPRWAIKKLTATYVTLSLADIGREVGMDSEEEVRALLLSMIESNDISAQLTASGTVTFSDPPPQFTRAQIDQVLLDVQRQAAGLGELDGDIGRGKEFLSKALKNREDSAWAPSQDEEMYQMSGGNQWEVETIFS</sequence>
<dbReference type="OrthoDB" id="29061at2759"/>
<dbReference type="PANTHER" id="PTHR10758">
    <property type="entry name" value="26S PROTEASOME NON-ATPASE REGULATORY SUBUNIT 3/COP9 SIGNALOSOME COMPLEX SUBUNIT 3"/>
    <property type="match status" value="1"/>
</dbReference>
<evidence type="ECO:0000256" key="6">
    <source>
        <dbReference type="ARBA" id="ARBA00022790"/>
    </source>
</evidence>
<keyword evidence="7" id="KW-0539">Nucleus</keyword>
<keyword evidence="10" id="KW-1185">Reference proteome</keyword>
<accession>A0A5C3LD45</accession>
<dbReference type="GO" id="GO:0008180">
    <property type="term" value="C:COP9 signalosome"/>
    <property type="evidence" value="ECO:0007669"/>
    <property type="project" value="UniProtKB-KW"/>
</dbReference>
<evidence type="ECO:0000256" key="3">
    <source>
        <dbReference type="ARBA" id="ARBA00007084"/>
    </source>
</evidence>
<dbReference type="GO" id="GO:0005737">
    <property type="term" value="C:cytoplasm"/>
    <property type="evidence" value="ECO:0007669"/>
    <property type="project" value="UniProtKB-SubCell"/>
</dbReference>
<dbReference type="Proteomes" id="UP000308652">
    <property type="component" value="Unassembled WGS sequence"/>
</dbReference>
<dbReference type="GO" id="GO:0006511">
    <property type="term" value="P:ubiquitin-dependent protein catabolic process"/>
    <property type="evidence" value="ECO:0007669"/>
    <property type="project" value="TreeGrafter"/>
</dbReference>
<evidence type="ECO:0000313" key="10">
    <source>
        <dbReference type="Proteomes" id="UP000308652"/>
    </source>
</evidence>
<dbReference type="STRING" id="68775.A0A5C3LD45"/>
<protein>
    <recommendedName>
        <fullName evidence="4">COP9 signalosome complex subunit 3</fullName>
    </recommendedName>
</protein>
<evidence type="ECO:0000313" key="9">
    <source>
        <dbReference type="EMBL" id="TFK31009.1"/>
    </source>
</evidence>
<feature type="domain" description="PCI" evidence="8">
    <location>
        <begin position="12"/>
        <end position="173"/>
    </location>
</feature>